<reference evidence="1 2" key="1">
    <citation type="submission" date="2018-02" db="EMBL/GenBank/DDBJ databases">
        <title>Genomic Encyclopedia of Archaeal and Bacterial Type Strains, Phase II (KMG-II): from individual species to whole genera.</title>
        <authorList>
            <person name="Goeker M."/>
        </authorList>
    </citation>
    <scope>NUCLEOTIDE SEQUENCE [LARGE SCALE GENOMIC DNA]</scope>
    <source>
        <strain evidence="1 2">DSM 18921</strain>
    </source>
</reference>
<proteinExistence type="predicted"/>
<dbReference type="AlphaFoldDB" id="A0A2S8SE01"/>
<protein>
    <submittedName>
        <fullName evidence="1">Uncharacterized protein</fullName>
    </submittedName>
</protein>
<organism evidence="1 2">
    <name type="scientific">Albidovulum denitrificans</name>
    <dbReference type="NCBI Taxonomy" id="404881"/>
    <lineage>
        <taxon>Bacteria</taxon>
        <taxon>Pseudomonadati</taxon>
        <taxon>Pseudomonadota</taxon>
        <taxon>Alphaproteobacteria</taxon>
        <taxon>Rhodobacterales</taxon>
        <taxon>Paracoccaceae</taxon>
        <taxon>Albidovulum</taxon>
    </lineage>
</organism>
<dbReference type="Proteomes" id="UP000238338">
    <property type="component" value="Unassembled WGS sequence"/>
</dbReference>
<dbReference type="EMBL" id="PVEP01000001">
    <property type="protein sequence ID" value="PQV59020.1"/>
    <property type="molecule type" value="Genomic_DNA"/>
</dbReference>
<accession>A0A2S8SE01</accession>
<evidence type="ECO:0000313" key="2">
    <source>
        <dbReference type="Proteomes" id="UP000238338"/>
    </source>
</evidence>
<comment type="caution">
    <text evidence="1">The sequence shown here is derived from an EMBL/GenBank/DDBJ whole genome shotgun (WGS) entry which is preliminary data.</text>
</comment>
<gene>
    <name evidence="1" type="ORF">LX70_00840</name>
</gene>
<evidence type="ECO:0000313" key="1">
    <source>
        <dbReference type="EMBL" id="PQV59020.1"/>
    </source>
</evidence>
<keyword evidence="2" id="KW-1185">Reference proteome</keyword>
<sequence>MGCAMTVFDVSDELVERLSTETGRRLCEKARKGRRRALRRISHFAVLVTYDGVTTEEITFETAPTLSQIAARTGQDAYIVSIGMKRRSLRERFGLNLPLAAE</sequence>
<name>A0A2S8SE01_9RHOB</name>